<evidence type="ECO:0000313" key="9">
    <source>
        <dbReference type="Proteomes" id="UP000886721"/>
    </source>
</evidence>
<feature type="active site" description="Nucleophile" evidence="6">
    <location>
        <position position="174"/>
    </location>
</feature>
<protein>
    <submittedName>
        <fullName evidence="8">L,D-transpeptidase family protein</fullName>
    </submittedName>
</protein>
<keyword evidence="3 6" id="KW-0133">Cell shape</keyword>
<dbReference type="PANTHER" id="PTHR38589:SF1">
    <property type="entry name" value="BLR0621 PROTEIN"/>
    <property type="match status" value="1"/>
</dbReference>
<dbReference type="CDD" id="cd16913">
    <property type="entry name" value="YkuD_like"/>
    <property type="match status" value="1"/>
</dbReference>
<evidence type="ECO:0000313" key="8">
    <source>
        <dbReference type="EMBL" id="HIX67588.1"/>
    </source>
</evidence>
<organism evidence="8 9">
    <name type="scientific">Candidatus Anaerostipes excrementavium</name>
    <dbReference type="NCBI Taxonomy" id="2838463"/>
    <lineage>
        <taxon>Bacteria</taxon>
        <taxon>Bacillati</taxon>
        <taxon>Bacillota</taxon>
        <taxon>Clostridia</taxon>
        <taxon>Lachnospirales</taxon>
        <taxon>Lachnospiraceae</taxon>
        <taxon>Anaerostipes</taxon>
    </lineage>
</organism>
<keyword evidence="4 6" id="KW-0573">Peptidoglycan synthesis</keyword>
<dbReference type="Pfam" id="PF03734">
    <property type="entry name" value="YkuD"/>
    <property type="match status" value="1"/>
</dbReference>
<dbReference type="PROSITE" id="PS52029">
    <property type="entry name" value="LD_TPASE"/>
    <property type="match status" value="1"/>
</dbReference>
<dbReference type="EMBL" id="DXEM01000016">
    <property type="protein sequence ID" value="HIX67588.1"/>
    <property type="molecule type" value="Genomic_DNA"/>
</dbReference>
<dbReference type="GO" id="GO:0008360">
    <property type="term" value="P:regulation of cell shape"/>
    <property type="evidence" value="ECO:0007669"/>
    <property type="project" value="UniProtKB-UniRule"/>
</dbReference>
<keyword evidence="5 6" id="KW-0961">Cell wall biogenesis/degradation</keyword>
<dbReference type="InterPro" id="IPR038063">
    <property type="entry name" value="Transpep_catalytic_dom"/>
</dbReference>
<proteinExistence type="predicted"/>
<comment type="caution">
    <text evidence="8">The sequence shown here is derived from an EMBL/GenBank/DDBJ whole genome shotgun (WGS) entry which is preliminary data.</text>
</comment>
<comment type="pathway">
    <text evidence="1 6">Cell wall biogenesis; peptidoglycan biosynthesis.</text>
</comment>
<evidence type="ECO:0000256" key="3">
    <source>
        <dbReference type="ARBA" id="ARBA00022960"/>
    </source>
</evidence>
<feature type="active site" description="Proton donor/acceptor" evidence="6">
    <location>
        <position position="163"/>
    </location>
</feature>
<dbReference type="Proteomes" id="UP000886721">
    <property type="component" value="Unassembled WGS sequence"/>
</dbReference>
<evidence type="ECO:0000256" key="4">
    <source>
        <dbReference type="ARBA" id="ARBA00022984"/>
    </source>
</evidence>
<dbReference type="InterPro" id="IPR005490">
    <property type="entry name" value="LD_TPept_cat_dom"/>
</dbReference>
<dbReference type="AlphaFoldDB" id="A0A9D2B978"/>
<evidence type="ECO:0000256" key="5">
    <source>
        <dbReference type="ARBA" id="ARBA00023316"/>
    </source>
</evidence>
<dbReference type="Gene3D" id="2.40.440.10">
    <property type="entry name" value="L,D-transpeptidase catalytic domain-like"/>
    <property type="match status" value="1"/>
</dbReference>
<reference evidence="8" key="1">
    <citation type="journal article" date="2021" name="PeerJ">
        <title>Extensive microbial diversity within the chicken gut microbiome revealed by metagenomics and culture.</title>
        <authorList>
            <person name="Gilroy R."/>
            <person name="Ravi A."/>
            <person name="Getino M."/>
            <person name="Pursley I."/>
            <person name="Horton D.L."/>
            <person name="Alikhan N.F."/>
            <person name="Baker D."/>
            <person name="Gharbi K."/>
            <person name="Hall N."/>
            <person name="Watson M."/>
            <person name="Adriaenssens E.M."/>
            <person name="Foster-Nyarko E."/>
            <person name="Jarju S."/>
            <person name="Secka A."/>
            <person name="Antonio M."/>
            <person name="Oren A."/>
            <person name="Chaudhuri R.R."/>
            <person name="La Ragione R."/>
            <person name="Hildebrand F."/>
            <person name="Pallen M.J."/>
        </authorList>
    </citation>
    <scope>NUCLEOTIDE SEQUENCE</scope>
    <source>
        <strain evidence="8">CHK191-13928</strain>
    </source>
</reference>
<keyword evidence="2" id="KW-0808">Transferase</keyword>
<name>A0A9D2B978_9FIRM</name>
<evidence type="ECO:0000259" key="7">
    <source>
        <dbReference type="PROSITE" id="PS52029"/>
    </source>
</evidence>
<evidence type="ECO:0000256" key="2">
    <source>
        <dbReference type="ARBA" id="ARBA00022679"/>
    </source>
</evidence>
<dbReference type="GO" id="GO:0071555">
    <property type="term" value="P:cell wall organization"/>
    <property type="evidence" value="ECO:0007669"/>
    <property type="project" value="UniProtKB-UniRule"/>
</dbReference>
<evidence type="ECO:0000256" key="1">
    <source>
        <dbReference type="ARBA" id="ARBA00004752"/>
    </source>
</evidence>
<gene>
    <name evidence="8" type="ORF">H9735_05600</name>
</gene>
<sequence>MHKEMTKNVFEEEIKERYSKNDNIRNLIIAECFKNSCANVTLYEKNRGKEWHEVLRTEGFVGKNGIGKDVEGDKKTPKGVFSMTQAFGIKKNPGTKIPYIQVKEKHYWCTDDAYYNRFIDINQHPHECKGEHLIEYKGLYNYGLAIDYNKECIKGKGSAIFLHCQGDRSYTDGCIAIPESKMKAILRKIQAETKICIYQKPDNL</sequence>
<feature type="domain" description="L,D-TPase catalytic" evidence="7">
    <location>
        <begin position="31"/>
        <end position="198"/>
    </location>
</feature>
<accession>A0A9D2B978</accession>
<dbReference type="GO" id="GO:0009252">
    <property type="term" value="P:peptidoglycan biosynthetic process"/>
    <property type="evidence" value="ECO:0007669"/>
    <property type="project" value="UniProtKB-KW"/>
</dbReference>
<evidence type="ECO:0000256" key="6">
    <source>
        <dbReference type="PROSITE-ProRule" id="PRU01373"/>
    </source>
</evidence>
<reference evidence="8" key="2">
    <citation type="submission" date="2021-04" db="EMBL/GenBank/DDBJ databases">
        <authorList>
            <person name="Gilroy R."/>
        </authorList>
    </citation>
    <scope>NUCLEOTIDE SEQUENCE</scope>
    <source>
        <strain evidence="8">CHK191-13928</strain>
    </source>
</reference>
<dbReference type="PANTHER" id="PTHR38589">
    <property type="entry name" value="BLR0621 PROTEIN"/>
    <property type="match status" value="1"/>
</dbReference>
<dbReference type="GO" id="GO:0016740">
    <property type="term" value="F:transferase activity"/>
    <property type="evidence" value="ECO:0007669"/>
    <property type="project" value="UniProtKB-KW"/>
</dbReference>